<dbReference type="Proteomes" id="UP000297149">
    <property type="component" value="Chromosome"/>
</dbReference>
<evidence type="ECO:0000313" key="1">
    <source>
        <dbReference type="EMBL" id="QCD42997.1"/>
    </source>
</evidence>
<keyword evidence="2" id="KW-1185">Reference proteome</keyword>
<accession>A0A4P7W4Q8</accession>
<name>A0A4P7W4Q8_9BACT</name>
<dbReference type="RefSeq" id="WP_136416249.1">
    <property type="nucleotide sequence ID" value="NZ_CP039396.1"/>
</dbReference>
<dbReference type="InterPro" id="IPR043733">
    <property type="entry name" value="DUF5677"/>
</dbReference>
<sequence length="304" mass="35699">MNTEKENILLQFMDSHPRHTKNIVTDAISSLIEKSVEMILLWRKENPNAEEADCISQCNLQMATCTAQSILSLAKGIHWGYHSTFLIDVHSCASLVRALYERAFIFRNIYVSTDNVLERDLLLYIWEIRGLNNRVNLKNVTESFRHIQLYDKNSVEELRRNLSDIVGCLDTTKSAREQISHAIKKNTSQLKGFKFVKDHERIIQFESISLEESPLYFFKDDNMRDCYTYLSLTSHPSYLGILQFGQRYKERDDEKELVHIYLSLTYHLLSELVLDFCKATTNAEKYYETLYPFTERYVIEKNNC</sequence>
<reference evidence="2" key="1">
    <citation type="submission" date="2019-02" db="EMBL/GenBank/DDBJ databases">
        <title>Isolation and identification of novel species under the genus Muribaculum.</title>
        <authorList>
            <person name="Miyake S."/>
            <person name="Ding Y."/>
            <person name="Low A."/>
            <person name="Soh M."/>
            <person name="Seedorf H."/>
        </authorList>
    </citation>
    <scope>NUCLEOTIDE SEQUENCE [LARGE SCALE GENOMIC DNA]</scope>
    <source>
        <strain evidence="2">H5</strain>
    </source>
</reference>
<dbReference type="AlphaFoldDB" id="A0A4P7W4Q8"/>
<organism evidence="1 2">
    <name type="scientific">Duncaniella dubosii</name>
    <dbReference type="NCBI Taxonomy" id="2518971"/>
    <lineage>
        <taxon>Bacteria</taxon>
        <taxon>Pseudomonadati</taxon>
        <taxon>Bacteroidota</taxon>
        <taxon>Bacteroidia</taxon>
        <taxon>Bacteroidales</taxon>
        <taxon>Muribaculaceae</taxon>
        <taxon>Duncaniella</taxon>
    </lineage>
</organism>
<gene>
    <name evidence="1" type="ORF">E7747_12305</name>
</gene>
<proteinExistence type="predicted"/>
<dbReference type="EMBL" id="CP039396">
    <property type="protein sequence ID" value="QCD42997.1"/>
    <property type="molecule type" value="Genomic_DNA"/>
</dbReference>
<protein>
    <submittedName>
        <fullName evidence="1">Uncharacterized protein</fullName>
    </submittedName>
</protein>
<dbReference type="KEGG" id="ddb:E7747_12305"/>
<dbReference type="Pfam" id="PF18928">
    <property type="entry name" value="DUF5677"/>
    <property type="match status" value="1"/>
</dbReference>
<evidence type="ECO:0000313" key="2">
    <source>
        <dbReference type="Proteomes" id="UP000297149"/>
    </source>
</evidence>